<accession>A0A517PN70</accession>
<organism evidence="1 2">
    <name type="scientific">Gimesia chilikensis</name>
    <dbReference type="NCBI Taxonomy" id="2605989"/>
    <lineage>
        <taxon>Bacteria</taxon>
        <taxon>Pseudomonadati</taxon>
        <taxon>Planctomycetota</taxon>
        <taxon>Planctomycetia</taxon>
        <taxon>Planctomycetales</taxon>
        <taxon>Planctomycetaceae</taxon>
        <taxon>Gimesia</taxon>
    </lineage>
</organism>
<dbReference type="AlphaFoldDB" id="A0A517PN70"/>
<protein>
    <submittedName>
        <fullName evidence="1">Uncharacterized protein</fullName>
    </submittedName>
</protein>
<keyword evidence="2" id="KW-1185">Reference proteome</keyword>
<evidence type="ECO:0000313" key="2">
    <source>
        <dbReference type="Proteomes" id="UP000320421"/>
    </source>
</evidence>
<sequence length="103" mass="11558">MFDPFAFNGEPLGNYEVKSIYAITSCQIWGTRNCWSLSAQAGSSEPARTCEVKLEIQGDRKSGYNLVMSPEGFFTADSWHETRQAALETAHELFGVDVKDWTE</sequence>
<dbReference type="EMBL" id="CP036266">
    <property type="protein sequence ID" value="QDT20826.1"/>
    <property type="molecule type" value="Genomic_DNA"/>
</dbReference>
<dbReference type="Proteomes" id="UP000320421">
    <property type="component" value="Chromosome"/>
</dbReference>
<proteinExistence type="predicted"/>
<name>A0A517PN70_9PLAN</name>
<gene>
    <name evidence="1" type="ORF">HG66A1_26150</name>
</gene>
<reference evidence="1 2" key="1">
    <citation type="submission" date="2019-02" db="EMBL/GenBank/DDBJ databases">
        <title>Deep-cultivation of Planctomycetes and their phenomic and genomic characterization uncovers novel biology.</title>
        <authorList>
            <person name="Wiegand S."/>
            <person name="Jogler M."/>
            <person name="Boedeker C."/>
            <person name="Pinto D."/>
            <person name="Vollmers J."/>
            <person name="Rivas-Marin E."/>
            <person name="Kohn T."/>
            <person name="Peeters S.H."/>
            <person name="Heuer A."/>
            <person name="Rast P."/>
            <person name="Oberbeckmann S."/>
            <person name="Bunk B."/>
            <person name="Jeske O."/>
            <person name="Meyerdierks A."/>
            <person name="Storesund J.E."/>
            <person name="Kallscheuer N."/>
            <person name="Luecker S."/>
            <person name="Lage O.M."/>
            <person name="Pohl T."/>
            <person name="Merkel B.J."/>
            <person name="Hornburger P."/>
            <person name="Mueller R.-W."/>
            <person name="Bruemmer F."/>
            <person name="Labrenz M."/>
            <person name="Spormann A.M."/>
            <person name="Op den Camp H."/>
            <person name="Overmann J."/>
            <person name="Amann R."/>
            <person name="Jetten M.S.M."/>
            <person name="Mascher T."/>
            <person name="Medema M.H."/>
            <person name="Devos D.P."/>
            <person name="Kaster A.-K."/>
            <person name="Ovreas L."/>
            <person name="Rohde M."/>
            <person name="Galperin M.Y."/>
            <person name="Jogler C."/>
        </authorList>
    </citation>
    <scope>NUCLEOTIDE SEQUENCE [LARGE SCALE GENOMIC DNA]</scope>
    <source>
        <strain evidence="1 2">HG66A1</strain>
    </source>
</reference>
<evidence type="ECO:0000313" key="1">
    <source>
        <dbReference type="EMBL" id="QDT20826.1"/>
    </source>
</evidence>